<dbReference type="EMBL" id="UYRX01000230">
    <property type="protein sequence ID" value="VDK78051.1"/>
    <property type="molecule type" value="Genomic_DNA"/>
</dbReference>
<keyword evidence="2" id="KW-1185">Reference proteome</keyword>
<proteinExistence type="predicted"/>
<reference evidence="1 2" key="1">
    <citation type="submission" date="2018-08" db="EMBL/GenBank/DDBJ databases">
        <authorList>
            <person name="Laetsch R D."/>
            <person name="Stevens L."/>
            <person name="Kumar S."/>
            <person name="Blaxter L. M."/>
        </authorList>
    </citation>
    <scope>NUCLEOTIDE SEQUENCE [LARGE SCALE GENOMIC DNA]</scope>
</reference>
<evidence type="ECO:0000313" key="2">
    <source>
        <dbReference type="Proteomes" id="UP000277928"/>
    </source>
</evidence>
<organism evidence="1 2">
    <name type="scientific">Litomosoides sigmodontis</name>
    <name type="common">Filarial nematode worm</name>
    <dbReference type="NCBI Taxonomy" id="42156"/>
    <lineage>
        <taxon>Eukaryota</taxon>
        <taxon>Metazoa</taxon>
        <taxon>Ecdysozoa</taxon>
        <taxon>Nematoda</taxon>
        <taxon>Chromadorea</taxon>
        <taxon>Rhabditida</taxon>
        <taxon>Spirurina</taxon>
        <taxon>Spiruromorpha</taxon>
        <taxon>Filarioidea</taxon>
        <taxon>Onchocercidae</taxon>
        <taxon>Litomosoides</taxon>
    </lineage>
</organism>
<accession>A0A3P6ULC6</accession>
<evidence type="ECO:0000313" key="1">
    <source>
        <dbReference type="EMBL" id="VDK78051.1"/>
    </source>
</evidence>
<dbReference type="Proteomes" id="UP000277928">
    <property type="component" value="Unassembled WGS sequence"/>
</dbReference>
<gene>
    <name evidence="1" type="ORF">NLS_LOCUS3924</name>
</gene>
<sequence>MSLISGDEYAEEEVCAGASPLLTCTVMHLKQRTAEAQVSSGVGRGSHVGNFMRGVTEDVIVNLLPRSLSSASSLAEEETEHMVAFYQKKEMLA</sequence>
<dbReference type="AlphaFoldDB" id="A0A3P6ULC6"/>
<name>A0A3P6ULC6_LITSI</name>
<protein>
    <submittedName>
        <fullName evidence="1">Uncharacterized protein</fullName>
    </submittedName>
</protein>